<dbReference type="Pfam" id="PF16488">
    <property type="entry name" value="ArgoL2"/>
    <property type="match status" value="1"/>
</dbReference>
<reference evidence="2" key="1">
    <citation type="submission" date="2021-01" db="EMBL/GenBank/DDBJ databases">
        <authorList>
            <consortium name="Aspergillus puulaauensis MK2 genome sequencing consortium"/>
            <person name="Kazuki M."/>
            <person name="Futagami T."/>
        </authorList>
    </citation>
    <scope>NUCLEOTIDE SEQUENCE</scope>
    <source>
        <strain evidence="2">MK2</strain>
    </source>
</reference>
<dbReference type="SMART" id="SM01163">
    <property type="entry name" value="DUF1785"/>
    <property type="match status" value="1"/>
</dbReference>
<reference evidence="2" key="2">
    <citation type="submission" date="2021-02" db="EMBL/GenBank/DDBJ databases">
        <title>Aspergillus puulaauensis MK2 genome sequence.</title>
        <authorList>
            <person name="Futagami T."/>
            <person name="Mori K."/>
            <person name="Kadooka C."/>
            <person name="Tanaka T."/>
        </authorList>
    </citation>
    <scope>NUCLEOTIDE SEQUENCE</scope>
    <source>
        <strain evidence="2">MK2</strain>
    </source>
</reference>
<dbReference type="AlphaFoldDB" id="A0A7R8ALC1"/>
<dbReference type="Gene3D" id="3.30.420.10">
    <property type="entry name" value="Ribonuclease H-like superfamily/Ribonuclease H"/>
    <property type="match status" value="1"/>
</dbReference>
<dbReference type="RefSeq" id="XP_041555335.1">
    <property type="nucleotide sequence ID" value="XM_041702561.1"/>
</dbReference>
<dbReference type="Gene3D" id="2.170.260.10">
    <property type="entry name" value="paz domain"/>
    <property type="match status" value="1"/>
</dbReference>
<dbReference type="CDD" id="cd02846">
    <property type="entry name" value="PAZ_argonaute_like"/>
    <property type="match status" value="1"/>
</dbReference>
<dbReference type="Proteomes" id="UP000654913">
    <property type="component" value="Chromosome 3"/>
</dbReference>
<dbReference type="CDD" id="cd04657">
    <property type="entry name" value="Piwi_ago-like"/>
    <property type="match status" value="1"/>
</dbReference>
<dbReference type="GO" id="GO:0003676">
    <property type="term" value="F:nucleic acid binding"/>
    <property type="evidence" value="ECO:0007669"/>
    <property type="project" value="InterPro"/>
</dbReference>
<protein>
    <recommendedName>
        <fullName evidence="1">Piwi domain-containing protein</fullName>
    </recommendedName>
</protein>
<dbReference type="PROSITE" id="PS50822">
    <property type="entry name" value="PIWI"/>
    <property type="match status" value="1"/>
</dbReference>
<dbReference type="InterPro" id="IPR003165">
    <property type="entry name" value="Piwi"/>
</dbReference>
<dbReference type="InterPro" id="IPR032474">
    <property type="entry name" value="Argonaute_N"/>
</dbReference>
<dbReference type="SUPFAM" id="SSF101690">
    <property type="entry name" value="PAZ domain"/>
    <property type="match status" value="1"/>
</dbReference>
<name>A0A7R8ALC1_9EURO</name>
<dbReference type="Gene3D" id="3.40.50.2300">
    <property type="match status" value="1"/>
</dbReference>
<dbReference type="InterPro" id="IPR032472">
    <property type="entry name" value="ArgoL2"/>
</dbReference>
<keyword evidence="3" id="KW-1185">Reference proteome</keyword>
<dbReference type="InterPro" id="IPR014811">
    <property type="entry name" value="ArgoL1"/>
</dbReference>
<dbReference type="Pfam" id="PF02171">
    <property type="entry name" value="Piwi"/>
    <property type="match status" value="1"/>
</dbReference>
<dbReference type="InterPro" id="IPR036397">
    <property type="entry name" value="RNaseH_sf"/>
</dbReference>
<dbReference type="Pfam" id="PF08699">
    <property type="entry name" value="ArgoL1"/>
    <property type="match status" value="1"/>
</dbReference>
<accession>A0A7R8ALC1</accession>
<feature type="domain" description="Piwi" evidence="1">
    <location>
        <begin position="629"/>
        <end position="954"/>
    </location>
</feature>
<evidence type="ECO:0000259" key="1">
    <source>
        <dbReference type="PROSITE" id="PS50822"/>
    </source>
</evidence>
<dbReference type="PANTHER" id="PTHR22891">
    <property type="entry name" value="EUKARYOTIC TRANSLATION INITIATION FACTOR 2C"/>
    <property type="match status" value="1"/>
</dbReference>
<dbReference type="GeneID" id="64973146"/>
<evidence type="ECO:0000313" key="2">
    <source>
        <dbReference type="EMBL" id="BCS23141.1"/>
    </source>
</evidence>
<proteinExistence type="predicted"/>
<dbReference type="SMART" id="SM00950">
    <property type="entry name" value="Piwi"/>
    <property type="match status" value="1"/>
</dbReference>
<gene>
    <name evidence="2" type="ORF">APUU_31366A</name>
</gene>
<dbReference type="SUPFAM" id="SSF53098">
    <property type="entry name" value="Ribonuclease H-like"/>
    <property type="match status" value="1"/>
</dbReference>
<dbReference type="InterPro" id="IPR036085">
    <property type="entry name" value="PAZ_dom_sf"/>
</dbReference>
<sequence>MASARRATGLREVVEEGEVMDSVLMEGSEINDGKASAIIKRYSSKAPVLNSVVEETENAIHNVVNANDTASELARRPGFGTRGARVALYANYFELSTPAGCEVFRYNVEITQPGVPKQKQRQIFNLLLEQHLAEKRHCIAADFRSAIISSVDLLDAKPDPEELYDVRYKGEAHTEYSENAPIFQVKIIFASKVSVSSLVDYLSSTSMSALFREKSEVLQALGLIVGHEAQASPRLASTPGNIHFPICDKSAERFNLGAGLEALRGFSINVRAATARLLVNCQVDYTVFFQKAKLAKVITAYRQDGSPSISRLESFLKRLQVQVTHTNQQVRFKVIVGLAAPLDGQDLPHPPIVACHGAGPRDVKFWRCDPDPELSKKDGSESMDIDSPRPEEKGKYITVAEFFLEKYGIHLDPDMPVVKILSRNKQPAYLPADICIVRDAQPARSRITEAQKMKMNTFAIRRPAANARSITSKGAELLGISPGNNANTTLRNFGFNISPDLITVPGRVLPSPSVLYANKSKPDIQSGGWKQRSAKFCKPCRLSSWDFLYISSAKDRDYFPSPADLRPCISGLRSKLSDYGVATQPMTNGHRVDITPALSPSNGRYSVGRLDQIIHTAIKHLARTRKPELVLVILPSTNTDIYNCVKRICDVQMGITNICTLAPKFSKKDEAYLSNLCLKFNLKMGGVNHVLVTDKSGLMSEGKTIVVGVDSTHPLTRASAAGPDMQPVVVGMVASVDKHMAQWPGEVRIEKSQPRRTTAVPIDAMLESRLRLWASLNRNQLPENIIVYRGGISDGEYARVLDDELPLLKSACAKVYPESEKKKGLPRLSVIIASKRHRTRFYPSQEADADRLSNPRNGTVVDRGVTQAREWEFYLQAHTPLHGTARPAHYYVVWDEVFRFVQKSNQPFADAADVLEGFTHDLCYLFGRTNKAVSLCAPAYYADLLCARARCYLTDTSNDHQGTGSRPSEYIVQKRKIDSRDIGRAMDFTDIRVHSDLRKTMFYI</sequence>
<dbReference type="Pfam" id="PF16486">
    <property type="entry name" value="ArgoN"/>
    <property type="match status" value="1"/>
</dbReference>
<dbReference type="InterPro" id="IPR012337">
    <property type="entry name" value="RNaseH-like_sf"/>
</dbReference>
<evidence type="ECO:0000313" key="3">
    <source>
        <dbReference type="Proteomes" id="UP000654913"/>
    </source>
</evidence>
<dbReference type="EMBL" id="AP024445">
    <property type="protein sequence ID" value="BCS23141.1"/>
    <property type="molecule type" value="Genomic_DNA"/>
</dbReference>
<dbReference type="KEGG" id="apuu:APUU_31366A"/>
<dbReference type="OrthoDB" id="10252740at2759"/>
<organism evidence="2 3">
    <name type="scientific">Aspergillus puulaauensis</name>
    <dbReference type="NCBI Taxonomy" id="1220207"/>
    <lineage>
        <taxon>Eukaryota</taxon>
        <taxon>Fungi</taxon>
        <taxon>Dikarya</taxon>
        <taxon>Ascomycota</taxon>
        <taxon>Pezizomycotina</taxon>
        <taxon>Eurotiomycetes</taxon>
        <taxon>Eurotiomycetidae</taxon>
        <taxon>Eurotiales</taxon>
        <taxon>Aspergillaceae</taxon>
        <taxon>Aspergillus</taxon>
    </lineage>
</organism>
<dbReference type="InterPro" id="IPR045246">
    <property type="entry name" value="Piwi_ago-like"/>
</dbReference>